<gene>
    <name evidence="2" type="primary">EZHIP</name>
</gene>
<dbReference type="Ensembl" id="ENSCAFT00845048670.1">
    <property type="protein sequence ID" value="ENSCAFP00845038181.1"/>
    <property type="gene ID" value="ENSCAFG00845027608.1"/>
</dbReference>
<evidence type="ECO:0000256" key="1">
    <source>
        <dbReference type="SAM" id="MobiDB-lite"/>
    </source>
</evidence>
<dbReference type="PANTHER" id="PTHR22467:SF1">
    <property type="entry name" value="EZH INHIBITORY PROTEIN"/>
    <property type="match status" value="1"/>
</dbReference>
<proteinExistence type="predicted"/>
<feature type="region of interest" description="Disordered" evidence="1">
    <location>
        <begin position="140"/>
        <end position="495"/>
    </location>
</feature>
<organism evidence="2 3">
    <name type="scientific">Canis lupus familiaris</name>
    <name type="common">Dog</name>
    <name type="synonym">Canis familiaris</name>
    <dbReference type="NCBI Taxonomy" id="9615"/>
    <lineage>
        <taxon>Eukaryota</taxon>
        <taxon>Metazoa</taxon>
        <taxon>Chordata</taxon>
        <taxon>Craniata</taxon>
        <taxon>Vertebrata</taxon>
        <taxon>Euteleostomi</taxon>
        <taxon>Mammalia</taxon>
        <taxon>Eutheria</taxon>
        <taxon>Laurasiatheria</taxon>
        <taxon>Carnivora</taxon>
        <taxon>Caniformia</taxon>
        <taxon>Canidae</taxon>
        <taxon>Canis</taxon>
    </lineage>
</organism>
<feature type="compositionally biased region" description="Low complexity" evidence="1">
    <location>
        <begin position="530"/>
        <end position="544"/>
    </location>
</feature>
<feature type="compositionally biased region" description="Basic and acidic residues" evidence="1">
    <location>
        <begin position="1"/>
        <end position="11"/>
    </location>
</feature>
<feature type="compositionally biased region" description="Low complexity" evidence="1">
    <location>
        <begin position="597"/>
        <end position="636"/>
    </location>
</feature>
<feature type="region of interest" description="Disordered" evidence="1">
    <location>
        <begin position="525"/>
        <end position="544"/>
    </location>
</feature>
<dbReference type="Proteomes" id="UP000805418">
    <property type="component" value="Chromosome X"/>
</dbReference>
<reference evidence="2" key="2">
    <citation type="submission" date="2025-08" db="UniProtKB">
        <authorList>
            <consortium name="Ensembl"/>
        </authorList>
    </citation>
    <scope>IDENTIFICATION</scope>
    <source>
        <strain evidence="2">Boxer</strain>
    </source>
</reference>
<dbReference type="OrthoDB" id="9751586at2759"/>
<feature type="region of interest" description="Disordered" evidence="1">
    <location>
        <begin position="666"/>
        <end position="690"/>
    </location>
</feature>
<name>A0A8I3PYA3_CANLF</name>
<feature type="region of interest" description="Disordered" evidence="1">
    <location>
        <begin position="1"/>
        <end position="67"/>
    </location>
</feature>
<dbReference type="GeneTree" id="ENSGT00390000008621"/>
<accession>A0A8I3PYA3</accession>
<feature type="compositionally biased region" description="Low complexity" evidence="1">
    <location>
        <begin position="452"/>
        <end position="471"/>
    </location>
</feature>
<feature type="compositionally biased region" description="Polar residues" evidence="1">
    <location>
        <begin position="677"/>
        <end position="690"/>
    </location>
</feature>
<dbReference type="AlphaFoldDB" id="A0A8I3PYA3"/>
<keyword evidence="3" id="KW-1185">Reference proteome</keyword>
<dbReference type="PANTHER" id="PTHR22467">
    <property type="entry name" value="EZH INHIBITORY PROTEIN-RELATED"/>
    <property type="match status" value="1"/>
</dbReference>
<evidence type="ECO:0000313" key="3">
    <source>
        <dbReference type="Proteomes" id="UP000805418"/>
    </source>
</evidence>
<feature type="compositionally biased region" description="Polar residues" evidence="1">
    <location>
        <begin position="637"/>
        <end position="648"/>
    </location>
</feature>
<feature type="region of interest" description="Disordered" evidence="1">
    <location>
        <begin position="587"/>
        <end position="648"/>
    </location>
</feature>
<dbReference type="InterPro" id="IPR052882">
    <property type="entry name" value="EZH_Inhibitor"/>
</dbReference>
<reference evidence="2" key="3">
    <citation type="submission" date="2025-09" db="UniProtKB">
        <authorList>
            <consortium name="Ensembl"/>
        </authorList>
    </citation>
    <scope>IDENTIFICATION</scope>
    <source>
        <strain evidence="2">Boxer</strain>
    </source>
</reference>
<feature type="compositionally biased region" description="Basic and acidic residues" evidence="1">
    <location>
        <begin position="157"/>
        <end position="167"/>
    </location>
</feature>
<dbReference type="GO" id="GO:0005634">
    <property type="term" value="C:nucleus"/>
    <property type="evidence" value="ECO:0000318"/>
    <property type="project" value="GO_Central"/>
</dbReference>
<feature type="compositionally biased region" description="Low complexity" evidence="1">
    <location>
        <begin position="42"/>
        <end position="54"/>
    </location>
</feature>
<protein>
    <submittedName>
        <fullName evidence="2">EZH inhibitory protein</fullName>
    </submittedName>
</protein>
<evidence type="ECO:0000313" key="2">
    <source>
        <dbReference type="Ensembl" id="ENSCAFP00845038181.1"/>
    </source>
</evidence>
<sequence length="690" mass="69755">MATPLSKEKAQKQQLGEVPPGPKNEVALAPGDACGVSNPDPGASVPSVSSDLSPSGGGALHSGTAGSSASALAAVGAISITGEGPWLPFMGCVPERERANLQGGHSPRAELKCVVPEAGQGLQTSHAGSVATMVQAMRGVGPASGPPTQAISPGKGHGRELTSHEETAQAQKPPRRRCLFPGPQCPVPVPPSSPTSQPHGRRRSRASLCGLASQPGPALRSQARPGPALRSQAARPGPAVNSRGTPPGPAFHGHASGLGPALRNRTSAPGPAHRRRSASAPGPALHSRASAPGPALQHRHVPGSGSALRSHRHASSTGPALRSHRHASSTGPALRSHRHASSTGPALRSRLHASLPGPALHSRRHASSPGPALRSHRRTSSPGPALRNRRSHTSVSGPALRRRTSAPGPAPQGRASESGPALRHRRASASGPALHRRAAAQGPAYRRGAATPGSALSRPASSSRASGPGPAVNNHASPPGPALRSRASGSGPALRSRANQIGLALRNSFPTPGFVLRSRTILRSSPRSHASLPVSAGLSPPSSSGLALRRLVCQSRSSSPNPEAPSLAAQPHWHAVRMRASSPSPPGRLFPFFEQCGGSSSSASGSPGQSPSSSSSFSSSSSSSSASSSTNFSGQSPSSPTFCGLGSISTPSPASLRRALLPELDALSPLSAEEQAETGSMPSSPTRPVV</sequence>
<reference evidence="2" key="1">
    <citation type="submission" date="2020-03" db="EMBL/GenBank/DDBJ databases">
        <title>Long-read based genome assembly of a Labrador retriever dog.</title>
        <authorList>
            <person name="Eory L."/>
            <person name="Zhang W."/>
            <person name="Schoenebeck J."/>
        </authorList>
    </citation>
    <scope>NUCLEOTIDE SEQUENCE [LARGE SCALE GENOMIC DNA]</scope>
    <source>
        <strain evidence="2">Labrador retriever</strain>
    </source>
</reference>
<feature type="compositionally biased region" description="Pro residues" evidence="1">
    <location>
        <begin position="183"/>
        <end position="193"/>
    </location>
</feature>